<name>A0A6J5RKY2_9CAUD</name>
<accession>A0A6J5RKY2</accession>
<reference evidence="1" key="1">
    <citation type="submission" date="2020-05" db="EMBL/GenBank/DDBJ databases">
        <authorList>
            <person name="Chiriac C."/>
            <person name="Salcher M."/>
            <person name="Ghai R."/>
            <person name="Kavagutti S V."/>
        </authorList>
    </citation>
    <scope>NUCLEOTIDE SEQUENCE</scope>
</reference>
<organism evidence="1">
    <name type="scientific">uncultured Caudovirales phage</name>
    <dbReference type="NCBI Taxonomy" id="2100421"/>
    <lineage>
        <taxon>Viruses</taxon>
        <taxon>Duplodnaviria</taxon>
        <taxon>Heunggongvirae</taxon>
        <taxon>Uroviricota</taxon>
        <taxon>Caudoviricetes</taxon>
        <taxon>Peduoviridae</taxon>
        <taxon>Maltschvirus</taxon>
        <taxon>Maltschvirus maltsch</taxon>
    </lineage>
</organism>
<proteinExistence type="predicted"/>
<protein>
    <submittedName>
        <fullName evidence="1">Uncharacterized protein</fullName>
    </submittedName>
</protein>
<sequence length="55" mass="6094">MDKKLTEGEVDQALQSLIDKGLVEKIIIDGVEKFQLTMLGLAARLHEGSNPETRN</sequence>
<gene>
    <name evidence="1" type="ORF">UFOVP1290_252</name>
</gene>
<evidence type="ECO:0000313" key="1">
    <source>
        <dbReference type="EMBL" id="CAB4196732.1"/>
    </source>
</evidence>
<dbReference type="EMBL" id="LR797252">
    <property type="protein sequence ID" value="CAB4196732.1"/>
    <property type="molecule type" value="Genomic_DNA"/>
</dbReference>